<keyword evidence="4" id="KW-1185">Reference proteome</keyword>
<sequence>MRCCSFELSNACGVLHQWRVPIAGPAKTLPTPSQLVGMMDARGCWVVVQHLALVGWWPAPDAPWRPPGSGPLRILCHIYSAVAGCEQGAGGAGSGGRSADTIRRVRVKMSSVSAQGVVERASAELSRRITGLGLRGRRRSPGVVERVASALCGQAHAAPAAHAVPSVPAAPSAPRVPRRRRPAPRPLHWCQFVLDDSFLQNFFLYFNASERRTLAQVCTKWRDLLYSSPRWWNGLIAVLDCRELRSASGCCMQRFYNSIVRRGIRGVVLISATDDDINEFIRQFPLSAHHIHAIALKGCTITDRGLEAILDHLQVLFELELTGCNEITEAGLWACLTPRIVSLTLTDCINIADEAVGAVAQLLPSLYEFSLQAYHVTDAALGYFSPKQSASLSVLRLHSCWELTNHGIVNIVHSLPNLTVLSLSGCSKVTDEGVELLAENLPRLRSLDLSWCPRVTDNALEYIACDLNHLEELTLDRCVHITDIGVGYISTMQSLVALFLRWCSQLRDFGVQHLCGMRSLQLLSLAGCPLLTSGGLSSLIQLRQLRELELTNCPGASPELFDYLHEHLPKCLIIE</sequence>
<feature type="domain" description="F-box" evidence="1">
    <location>
        <begin position="198"/>
        <end position="232"/>
    </location>
</feature>
<dbReference type="Pfam" id="PF25372">
    <property type="entry name" value="DUF7885"/>
    <property type="match status" value="1"/>
</dbReference>
<dbReference type="EMBL" id="CAJQZP010000212">
    <property type="protein sequence ID" value="CAG4947475.1"/>
    <property type="molecule type" value="Genomic_DNA"/>
</dbReference>
<evidence type="ECO:0000313" key="4">
    <source>
        <dbReference type="Proteomes" id="UP000691718"/>
    </source>
</evidence>
<protein>
    <submittedName>
        <fullName evidence="3">(apollo) hypothetical protein</fullName>
    </submittedName>
</protein>
<name>A0A8S3W908_PARAO</name>
<dbReference type="FunFam" id="3.80.10.10:FF:000144">
    <property type="entry name" value="F-box and leucine-rich repeat protein 16"/>
    <property type="match status" value="1"/>
</dbReference>
<dbReference type="Proteomes" id="UP000691718">
    <property type="component" value="Unassembled WGS sequence"/>
</dbReference>
<dbReference type="InterPro" id="IPR001611">
    <property type="entry name" value="Leu-rich_rpt"/>
</dbReference>
<dbReference type="PANTHER" id="PTHR13318:SF193">
    <property type="entry name" value="F-BOX_LRR-REPEAT PROTEIN 16"/>
    <property type="match status" value="1"/>
</dbReference>
<evidence type="ECO:0000259" key="1">
    <source>
        <dbReference type="Pfam" id="PF00646"/>
    </source>
</evidence>
<evidence type="ECO:0000259" key="2">
    <source>
        <dbReference type="Pfam" id="PF25372"/>
    </source>
</evidence>
<gene>
    <name evidence="3" type="ORF">PAPOLLO_LOCUS3619</name>
</gene>
<dbReference type="OrthoDB" id="10044893at2759"/>
<evidence type="ECO:0000313" key="3">
    <source>
        <dbReference type="EMBL" id="CAG4947475.1"/>
    </source>
</evidence>
<dbReference type="InterPro" id="IPR057207">
    <property type="entry name" value="FBXL15_LRR"/>
</dbReference>
<dbReference type="Pfam" id="PF00646">
    <property type="entry name" value="F-box"/>
    <property type="match status" value="1"/>
</dbReference>
<reference evidence="3" key="1">
    <citation type="submission" date="2021-04" db="EMBL/GenBank/DDBJ databases">
        <authorList>
            <person name="Tunstrom K."/>
        </authorList>
    </citation>
    <scope>NUCLEOTIDE SEQUENCE</scope>
</reference>
<dbReference type="GO" id="GO:0031146">
    <property type="term" value="P:SCF-dependent proteasomal ubiquitin-dependent protein catabolic process"/>
    <property type="evidence" value="ECO:0007669"/>
    <property type="project" value="TreeGrafter"/>
</dbReference>
<dbReference type="SMART" id="SM00367">
    <property type="entry name" value="LRR_CC"/>
    <property type="match status" value="7"/>
</dbReference>
<dbReference type="AlphaFoldDB" id="A0A8S3W908"/>
<feature type="domain" description="F-box/LRR-repeat protein 15-like leucin rich repeat" evidence="2">
    <location>
        <begin position="418"/>
        <end position="493"/>
    </location>
</feature>
<accession>A0A8S3W908</accession>
<comment type="caution">
    <text evidence="3">The sequence shown here is derived from an EMBL/GenBank/DDBJ whole genome shotgun (WGS) entry which is preliminary data.</text>
</comment>
<dbReference type="InterPro" id="IPR006553">
    <property type="entry name" value="Leu-rich_rpt_Cys-con_subtyp"/>
</dbReference>
<dbReference type="InterPro" id="IPR001810">
    <property type="entry name" value="F-box_dom"/>
</dbReference>
<organism evidence="3 4">
    <name type="scientific">Parnassius apollo</name>
    <name type="common">Apollo butterfly</name>
    <name type="synonym">Papilio apollo</name>
    <dbReference type="NCBI Taxonomy" id="110799"/>
    <lineage>
        <taxon>Eukaryota</taxon>
        <taxon>Metazoa</taxon>
        <taxon>Ecdysozoa</taxon>
        <taxon>Arthropoda</taxon>
        <taxon>Hexapoda</taxon>
        <taxon>Insecta</taxon>
        <taxon>Pterygota</taxon>
        <taxon>Neoptera</taxon>
        <taxon>Endopterygota</taxon>
        <taxon>Lepidoptera</taxon>
        <taxon>Glossata</taxon>
        <taxon>Ditrysia</taxon>
        <taxon>Papilionoidea</taxon>
        <taxon>Papilionidae</taxon>
        <taxon>Parnassiinae</taxon>
        <taxon>Parnassini</taxon>
        <taxon>Parnassius</taxon>
        <taxon>Parnassius</taxon>
    </lineage>
</organism>
<dbReference type="GO" id="GO:0019005">
    <property type="term" value="C:SCF ubiquitin ligase complex"/>
    <property type="evidence" value="ECO:0007669"/>
    <property type="project" value="TreeGrafter"/>
</dbReference>
<dbReference type="Pfam" id="PF13516">
    <property type="entry name" value="LRR_6"/>
    <property type="match status" value="1"/>
</dbReference>
<dbReference type="PANTHER" id="PTHR13318">
    <property type="entry name" value="PARTNER OF PAIRED, ISOFORM B-RELATED"/>
    <property type="match status" value="1"/>
</dbReference>
<proteinExistence type="predicted"/>